<protein>
    <submittedName>
        <fullName evidence="3">17070_t:CDS:1</fullName>
    </submittedName>
</protein>
<dbReference type="EMBL" id="CAJVPY010004976">
    <property type="protein sequence ID" value="CAG8632383.1"/>
    <property type="molecule type" value="Genomic_DNA"/>
</dbReference>
<keyword evidence="2" id="KW-0378">Hydrolase</keyword>
<dbReference type="GO" id="GO:0008239">
    <property type="term" value="F:dipeptidyl-peptidase activity"/>
    <property type="evidence" value="ECO:0007669"/>
    <property type="project" value="TreeGrafter"/>
</dbReference>
<comment type="caution">
    <text evidence="3">The sequence shown here is derived from an EMBL/GenBank/DDBJ whole genome shotgun (WGS) entry which is preliminary data.</text>
</comment>
<evidence type="ECO:0000313" key="4">
    <source>
        <dbReference type="Proteomes" id="UP000789405"/>
    </source>
</evidence>
<feature type="non-terminal residue" evidence="3">
    <location>
        <position position="1"/>
    </location>
</feature>
<dbReference type="InterPro" id="IPR039461">
    <property type="entry name" value="Peptidase_M49"/>
</dbReference>
<organism evidence="3 4">
    <name type="scientific">Dentiscutata erythropus</name>
    <dbReference type="NCBI Taxonomy" id="1348616"/>
    <lineage>
        <taxon>Eukaryota</taxon>
        <taxon>Fungi</taxon>
        <taxon>Fungi incertae sedis</taxon>
        <taxon>Mucoromycota</taxon>
        <taxon>Glomeromycotina</taxon>
        <taxon>Glomeromycetes</taxon>
        <taxon>Diversisporales</taxon>
        <taxon>Gigasporaceae</taxon>
        <taxon>Dentiscutata</taxon>
    </lineage>
</organism>
<evidence type="ECO:0000256" key="2">
    <source>
        <dbReference type="ARBA" id="ARBA00022801"/>
    </source>
</evidence>
<dbReference type="Proteomes" id="UP000789405">
    <property type="component" value="Unassembled WGS sequence"/>
</dbReference>
<gene>
    <name evidence="3" type="ORF">DERYTH_LOCUS9213</name>
</gene>
<dbReference type="PANTHER" id="PTHR23422">
    <property type="entry name" value="DIPEPTIDYL PEPTIDASE III-RELATED"/>
    <property type="match status" value="1"/>
</dbReference>
<dbReference type="AlphaFoldDB" id="A0A9N9GSZ9"/>
<evidence type="ECO:0000256" key="1">
    <source>
        <dbReference type="ARBA" id="ARBA00022723"/>
    </source>
</evidence>
<dbReference type="PANTHER" id="PTHR23422:SF9">
    <property type="entry name" value="ZN-DEPENDENT HYDROLASE"/>
    <property type="match status" value="1"/>
</dbReference>
<sequence length="545" mass="62473">IALDYDEKNKEKMDITKRISRFANVTLGVDLSRSNFNQGEIKALHKFVQAGSIVNRIYLRQKWKNNEFLLAQLSENSNQYSQEIQLFNVMKGPWDKTDNNTAFIPGGFPKPKGANFYPEDMTKSEFNDWVSKLSDDEQKAAKGFYHVIRRNENGQLFLRPYSEEYKEFLVPLSKLLKETADLVDDVSLGKFLWLRGDAFLSNQYFESEIAWLNISKDCRLEVTVGPYEVYDDELFSYKSSFELFVHARDFESSALVQGFAAQLQDIEDSLPVPDEYKNKDLKPPTIIVVNELYSAGIGAPVAAAYNLPNNEQVKKIGSKLVLIKNVQRAKYESLIESSRNFIISEDQRQHLSFDAYFARHSNGPHYIVGSNFVPVRDRLQEYHSAIEEAKADLVSIFAAAYLMNKGLITQPLLEQLYVTYLAKTAKSLVFGHKEAHALGRVIQLNYILSQGGFIFDDYENKFRVDFDSIQLSIANLTKEILMMQGDGDKGRVKEFIDQYGTIGDNVKNILKGIKESDLKVEIWPIYNITWPFEHNNNGKYGNFVR</sequence>
<dbReference type="Pfam" id="PF03571">
    <property type="entry name" value="Peptidase_M49"/>
    <property type="match status" value="1"/>
</dbReference>
<dbReference type="GO" id="GO:0005737">
    <property type="term" value="C:cytoplasm"/>
    <property type="evidence" value="ECO:0007669"/>
    <property type="project" value="TreeGrafter"/>
</dbReference>
<dbReference type="Gene3D" id="3.30.540.30">
    <property type="match status" value="1"/>
</dbReference>
<name>A0A9N9GSZ9_9GLOM</name>
<evidence type="ECO:0000313" key="3">
    <source>
        <dbReference type="EMBL" id="CAG8632383.1"/>
    </source>
</evidence>
<dbReference type="OrthoDB" id="2421661at2759"/>
<proteinExistence type="predicted"/>
<keyword evidence="1" id="KW-0479">Metal-binding</keyword>
<dbReference type="GO" id="GO:0046872">
    <property type="term" value="F:metal ion binding"/>
    <property type="evidence" value="ECO:0007669"/>
    <property type="project" value="UniProtKB-KW"/>
</dbReference>
<keyword evidence="4" id="KW-1185">Reference proteome</keyword>
<reference evidence="3" key="1">
    <citation type="submission" date="2021-06" db="EMBL/GenBank/DDBJ databases">
        <authorList>
            <person name="Kallberg Y."/>
            <person name="Tangrot J."/>
            <person name="Rosling A."/>
        </authorList>
    </citation>
    <scope>NUCLEOTIDE SEQUENCE</scope>
    <source>
        <strain evidence="3">MA453B</strain>
    </source>
</reference>
<accession>A0A9N9GSZ9</accession>